<evidence type="ECO:0000313" key="6">
    <source>
        <dbReference type="Proteomes" id="UP000179001"/>
    </source>
</evidence>
<dbReference type="PANTHER" id="PTHR30217:SF6">
    <property type="entry name" value="TRNA HYDROXYLATION PROTEIN P"/>
    <property type="match status" value="1"/>
</dbReference>
<keyword evidence="1" id="KW-0645">Protease</keyword>
<feature type="domain" description="Peptidase family U32 C-terminal" evidence="4">
    <location>
        <begin position="325"/>
        <end position="406"/>
    </location>
</feature>
<evidence type="ECO:0000259" key="4">
    <source>
        <dbReference type="Pfam" id="PF16325"/>
    </source>
</evidence>
<dbReference type="PROSITE" id="PS01276">
    <property type="entry name" value="PEPTIDASE_U32"/>
    <property type="match status" value="1"/>
</dbReference>
<organism evidence="5 6">
    <name type="scientific">Candidatus Falkowbacteria bacterium RIFOXYC2_FULL_36_12</name>
    <dbReference type="NCBI Taxonomy" id="1798002"/>
    <lineage>
        <taxon>Bacteria</taxon>
        <taxon>Candidatus Falkowiibacteriota</taxon>
    </lineage>
</organism>
<reference evidence="5 6" key="1">
    <citation type="journal article" date="2016" name="Nat. Commun.">
        <title>Thousands of microbial genomes shed light on interconnected biogeochemical processes in an aquifer system.</title>
        <authorList>
            <person name="Anantharaman K."/>
            <person name="Brown C.T."/>
            <person name="Hug L.A."/>
            <person name="Sharon I."/>
            <person name="Castelle C.J."/>
            <person name="Probst A.J."/>
            <person name="Thomas B.C."/>
            <person name="Singh A."/>
            <person name="Wilkins M.J."/>
            <person name="Karaoz U."/>
            <person name="Brodie E.L."/>
            <person name="Williams K.H."/>
            <person name="Hubbard S.S."/>
            <person name="Banfield J.F."/>
        </authorList>
    </citation>
    <scope>NUCLEOTIDE SEQUENCE [LARGE SCALE GENOMIC DNA]</scope>
</reference>
<evidence type="ECO:0000256" key="2">
    <source>
        <dbReference type="ARBA" id="ARBA00022801"/>
    </source>
</evidence>
<dbReference type="GO" id="GO:0008233">
    <property type="term" value="F:peptidase activity"/>
    <property type="evidence" value="ECO:0007669"/>
    <property type="project" value="UniProtKB-KW"/>
</dbReference>
<dbReference type="InterPro" id="IPR001539">
    <property type="entry name" value="Peptidase_U32"/>
</dbReference>
<keyword evidence="2" id="KW-0378">Hydrolase</keyword>
<dbReference type="InterPro" id="IPR032525">
    <property type="entry name" value="Peptidase_U32_C"/>
</dbReference>
<dbReference type="GO" id="GO:0006508">
    <property type="term" value="P:proteolysis"/>
    <property type="evidence" value="ECO:0007669"/>
    <property type="project" value="UniProtKB-KW"/>
</dbReference>
<dbReference type="STRING" id="1798002.A2478_01090"/>
<evidence type="ECO:0000256" key="1">
    <source>
        <dbReference type="ARBA" id="ARBA00022670"/>
    </source>
</evidence>
<evidence type="ECO:0000256" key="3">
    <source>
        <dbReference type="ARBA" id="ARBA00038374"/>
    </source>
</evidence>
<evidence type="ECO:0000313" key="5">
    <source>
        <dbReference type="EMBL" id="OGF31020.1"/>
    </source>
</evidence>
<protein>
    <recommendedName>
        <fullName evidence="4">Peptidase family U32 C-terminal domain-containing protein</fullName>
    </recommendedName>
</protein>
<proteinExistence type="inferred from homology"/>
<dbReference type="Gene3D" id="2.40.30.10">
    <property type="entry name" value="Translation factors"/>
    <property type="match status" value="1"/>
</dbReference>
<comment type="caution">
    <text evidence="5">The sequence shown here is derived from an EMBL/GenBank/DDBJ whole genome shotgun (WGS) entry which is preliminary data.</text>
</comment>
<dbReference type="EMBL" id="MFGJ01000008">
    <property type="protein sequence ID" value="OGF31020.1"/>
    <property type="molecule type" value="Genomic_DNA"/>
</dbReference>
<comment type="similarity">
    <text evidence="3">Belongs to the peptidase U32 family.</text>
</comment>
<dbReference type="PANTHER" id="PTHR30217">
    <property type="entry name" value="PEPTIDASE U32 FAMILY"/>
    <property type="match status" value="1"/>
</dbReference>
<sequence length="408" mass="47200">MKQIKPELLAPAGNLKKLQYAIAYGADAIYCGLPEFSLRYRINMFDYKTLKQGIDFAHKHNKKVYITVNIYPHKQHLTKLAKHITKLKTIKPDALIVSDPGILSYIKEVWPNIHIHLSTQANCTNWRSAKFWFEQGVKRIILARETTLDDIKEIHKNVPELELETFVHGAMCMSYSGRCILSKWFTDRSANLGDCSQPCRWNFKLQTDPLVIEESQRKGSYFPIEQDAHGTYIMNSKDLNLIKHLKQLQKAGISSFKIEGRAKSIYYLGNTLHAYREAIDNQKSDLDSLFHELEKAPNRGFTQGFIFGEKEVSHRFESSHENSAWEFCGEVVGYDKKNEFLEIAVHNAINQKDLIEIIVPFEKNITLKLSKIYNHKFESILEAHGGQETKIYLPYKKPLPLKSLLRRK</sequence>
<dbReference type="Pfam" id="PF16325">
    <property type="entry name" value="Peptidase_U32_C"/>
    <property type="match status" value="1"/>
</dbReference>
<dbReference type="AlphaFoldDB" id="A0A1F5SWE3"/>
<feature type="non-terminal residue" evidence="5">
    <location>
        <position position="408"/>
    </location>
</feature>
<name>A0A1F5SWE3_9BACT</name>
<dbReference type="InterPro" id="IPR051454">
    <property type="entry name" value="RNA/ubiquinone_mod_enzymes"/>
</dbReference>
<accession>A0A1F5SWE3</accession>
<dbReference type="Pfam" id="PF01136">
    <property type="entry name" value="Peptidase_U32"/>
    <property type="match status" value="1"/>
</dbReference>
<gene>
    <name evidence="5" type="ORF">A2478_01090</name>
</gene>
<dbReference type="Proteomes" id="UP000179001">
    <property type="component" value="Unassembled WGS sequence"/>
</dbReference>